<dbReference type="InterPro" id="IPR013783">
    <property type="entry name" value="Ig-like_fold"/>
</dbReference>
<comment type="caution">
    <text evidence="8">The sequence shown here is derived from an EMBL/GenBank/DDBJ whole genome shotgun (WGS) entry which is preliminary data.</text>
</comment>
<evidence type="ECO:0000256" key="5">
    <source>
        <dbReference type="PROSITE-ProRule" id="PRU01240"/>
    </source>
</evidence>
<dbReference type="InterPro" id="IPR008979">
    <property type="entry name" value="Galactose-bd-like_sf"/>
</dbReference>
<dbReference type="Gene3D" id="2.60.40.10">
    <property type="entry name" value="Immunoglobulins"/>
    <property type="match status" value="1"/>
</dbReference>
<feature type="domain" description="Peptidase S8/S53" evidence="6">
    <location>
        <begin position="153"/>
        <end position="432"/>
    </location>
</feature>
<evidence type="ECO:0000313" key="9">
    <source>
        <dbReference type="Proteomes" id="UP000245535"/>
    </source>
</evidence>
<proteinExistence type="inferred from homology"/>
<dbReference type="InterPro" id="IPR035986">
    <property type="entry name" value="PKD_dom_sf"/>
</dbReference>
<keyword evidence="4" id="KW-0720">Serine protease</keyword>
<protein>
    <submittedName>
        <fullName evidence="8">Putative secreted protein (Por secretion system target)</fullName>
    </submittedName>
</protein>
<dbReference type="InterPro" id="IPR023828">
    <property type="entry name" value="Peptidase_S8_Ser-AS"/>
</dbReference>
<dbReference type="GO" id="GO:0006508">
    <property type="term" value="P:proteolysis"/>
    <property type="evidence" value="ECO:0007669"/>
    <property type="project" value="UniProtKB-KW"/>
</dbReference>
<evidence type="ECO:0000256" key="4">
    <source>
        <dbReference type="ARBA" id="ARBA00022825"/>
    </source>
</evidence>
<dbReference type="SUPFAM" id="SSF49299">
    <property type="entry name" value="PKD domain"/>
    <property type="match status" value="1"/>
</dbReference>
<dbReference type="EMBL" id="QGDO01000002">
    <property type="protein sequence ID" value="PWJ42743.1"/>
    <property type="molecule type" value="Genomic_DNA"/>
</dbReference>
<dbReference type="InterPro" id="IPR034058">
    <property type="entry name" value="TagA/B/C/D_pept_dom"/>
</dbReference>
<dbReference type="InterPro" id="IPR051048">
    <property type="entry name" value="Peptidase_S8/S53_subtilisin"/>
</dbReference>
<evidence type="ECO:0000259" key="7">
    <source>
        <dbReference type="Pfam" id="PF18962"/>
    </source>
</evidence>
<evidence type="ECO:0000256" key="2">
    <source>
        <dbReference type="ARBA" id="ARBA00022670"/>
    </source>
</evidence>
<reference evidence="8 9" key="1">
    <citation type="submission" date="2018-03" db="EMBL/GenBank/DDBJ databases">
        <title>Genomic Encyclopedia of Archaeal and Bacterial Type Strains, Phase II (KMG-II): from individual species to whole genera.</title>
        <authorList>
            <person name="Goeker M."/>
        </authorList>
    </citation>
    <scope>NUCLEOTIDE SEQUENCE [LARGE SCALE GENOMIC DNA]</scope>
    <source>
        <strain evidence="8 9">DSM 28229</strain>
    </source>
</reference>
<dbReference type="PANTHER" id="PTHR43399">
    <property type="entry name" value="SUBTILISIN-RELATED"/>
    <property type="match status" value="1"/>
</dbReference>
<dbReference type="PROSITE" id="PS51892">
    <property type="entry name" value="SUBTILASE"/>
    <property type="match status" value="1"/>
</dbReference>
<dbReference type="InterPro" id="IPR026444">
    <property type="entry name" value="Secre_tail"/>
</dbReference>
<dbReference type="InterPro" id="IPR036852">
    <property type="entry name" value="Peptidase_S8/S53_dom_sf"/>
</dbReference>
<dbReference type="Gene3D" id="3.40.50.200">
    <property type="entry name" value="Peptidase S8/S53 domain"/>
    <property type="match status" value="1"/>
</dbReference>
<name>A0A315ZCB9_SEDFL</name>
<dbReference type="OrthoDB" id="9792152at2"/>
<keyword evidence="9" id="KW-1185">Reference proteome</keyword>
<dbReference type="SUPFAM" id="SSF49785">
    <property type="entry name" value="Galactose-binding domain-like"/>
    <property type="match status" value="1"/>
</dbReference>
<accession>A0A315ZCB9</accession>
<dbReference type="RefSeq" id="WP_109616870.1">
    <property type="nucleotide sequence ID" value="NZ_QGDO01000002.1"/>
</dbReference>
<gene>
    <name evidence="8" type="ORF">BC781_102288</name>
</gene>
<dbReference type="Gene3D" id="2.60.120.380">
    <property type="match status" value="1"/>
</dbReference>
<organism evidence="8 9">
    <name type="scientific">Sediminitomix flava</name>
    <dbReference type="NCBI Taxonomy" id="379075"/>
    <lineage>
        <taxon>Bacteria</taxon>
        <taxon>Pseudomonadati</taxon>
        <taxon>Bacteroidota</taxon>
        <taxon>Cytophagia</taxon>
        <taxon>Cytophagales</taxon>
        <taxon>Flammeovirgaceae</taxon>
        <taxon>Sediminitomix</taxon>
    </lineage>
</organism>
<dbReference type="Pfam" id="PF00082">
    <property type="entry name" value="Peptidase_S8"/>
    <property type="match status" value="1"/>
</dbReference>
<keyword evidence="2" id="KW-0645">Protease</keyword>
<dbReference type="PRINTS" id="PR00723">
    <property type="entry name" value="SUBTILISIN"/>
</dbReference>
<dbReference type="InterPro" id="IPR000209">
    <property type="entry name" value="Peptidase_S8/S53_dom"/>
</dbReference>
<evidence type="ECO:0000313" key="8">
    <source>
        <dbReference type="EMBL" id="PWJ42743.1"/>
    </source>
</evidence>
<dbReference type="Proteomes" id="UP000245535">
    <property type="component" value="Unassembled WGS sequence"/>
</dbReference>
<comment type="similarity">
    <text evidence="1 5">Belongs to the peptidase S8 family.</text>
</comment>
<keyword evidence="3" id="KW-0378">Hydrolase</keyword>
<dbReference type="AlphaFoldDB" id="A0A315ZCB9"/>
<dbReference type="SUPFAM" id="SSF52743">
    <property type="entry name" value="Subtilisin-like"/>
    <property type="match status" value="1"/>
</dbReference>
<dbReference type="NCBIfam" id="TIGR04183">
    <property type="entry name" value="Por_Secre_tail"/>
    <property type="match status" value="1"/>
</dbReference>
<evidence type="ECO:0000259" key="6">
    <source>
        <dbReference type="Pfam" id="PF00082"/>
    </source>
</evidence>
<dbReference type="Pfam" id="PF18962">
    <property type="entry name" value="Por_Secre_tail"/>
    <property type="match status" value="1"/>
</dbReference>
<comment type="caution">
    <text evidence="5">Lacks conserved residue(s) required for the propagation of feature annotation.</text>
</comment>
<dbReference type="PROSITE" id="PS00138">
    <property type="entry name" value="SUBTILASE_SER"/>
    <property type="match status" value="1"/>
</dbReference>
<evidence type="ECO:0000256" key="1">
    <source>
        <dbReference type="ARBA" id="ARBA00011073"/>
    </source>
</evidence>
<dbReference type="CDD" id="cd04842">
    <property type="entry name" value="Peptidases_S8_Kp43_protease"/>
    <property type="match status" value="1"/>
</dbReference>
<sequence>MITRQTTFLIRKILLLSILSFVGVLQSFAQNQQTKKQRILKKLSIDFASAEQINYDKAVKYAEANGYPLTIERPDGNLYLQSITDENELVYIKSYNRASAATSGAAGINPGGSMGLGLTGEGLTVGVWEVGDPLLTHDELVGRAFKMDSPSSRRNANEQNHASHVTGTIIAGGVRSNAKGMAYKAKAHNYSSQNDLAEMANAAQNNLIISNHSYGSVRGWDGDQWFGNKNVSTQEDYLFGFYSSTSSNLDAVAYSAPNYLIVWAAGNDRTDAPSSSSTETDVTVRQDGPYDCIGPSGIAKNILTVGAVESVSEYTGPSSVIMSEFSSWGPADDGRIKPDLVGAGVEVFSSGSGASKSNPDDGVNESSSYYLTLSGTSMASPSVAGTLLLLQELYKDLNNGQQMRSSTLKALAIHSCREVGDSDGPDYKHGWGLINAEGASNVLLLEASDRGHQVIESELSNQGTYTLDVTSDGQNPIVVTLVWTDPAGAVPSASVDPSQKALVNDLDLRVKGSDDTVYYPWKLNPSTPSAAATNSDDNDTDNVEKIEIEVPSAGTYTIEITHKGNLVDNEQEFGLIVSTASVESTARTFYWVGLGENESWNDGGNWSLESGGDPANEIPTETDRVVFDDDNFILNSVSLEDDISISTLTFNNTDPFTLNTNEFSINVDGALLAYGPITYNGNLNLTSELIPQNNIIIESDADFSNADVALITSDASKGWKVKSDIFCRSLTISTGLLQLGEYTLETDELSLLSDAEISVDERGSLLLGTSLSADFDGFEFDGLISTKGDLTFDLPNSFIRTLDFSNLITVSSAITLDSLLSSEGGLSFTNPITLTINEHMELRGRENSKVSLSSNGGVSTLSSNADSRYCNDHLDISNIQIEGSTLFVTGDSSTIDSNSSGWTVDDCDNMLYANFDAFFACTNSLISLEDKSTGNPETWSWEVRQNNQVVATVNEQSPQLLFEGDGDIEVVLTITRGSESTSKTKTIELSPNTLTKPNIVVSGNILRVQAQPNADYLWVYNGMVVQESNLNYFVNENLLEGVYQVIVNNGSCRSVSEEFNLTYTSSDSKMNTPILAYPNPIKSSFVIENFTADSGEVSIYNLLGQVVDKLELDKNEIVEFSNIKWQKGFYILVWNTGETVFKQKLVKE</sequence>
<dbReference type="GO" id="GO:0004252">
    <property type="term" value="F:serine-type endopeptidase activity"/>
    <property type="evidence" value="ECO:0007669"/>
    <property type="project" value="InterPro"/>
</dbReference>
<evidence type="ECO:0000256" key="3">
    <source>
        <dbReference type="ARBA" id="ARBA00022801"/>
    </source>
</evidence>
<dbReference type="PANTHER" id="PTHR43399:SF4">
    <property type="entry name" value="CELL WALL-ASSOCIATED PROTEASE"/>
    <property type="match status" value="1"/>
</dbReference>
<dbReference type="InterPro" id="IPR015500">
    <property type="entry name" value="Peptidase_S8_subtilisin-rel"/>
</dbReference>
<feature type="domain" description="Secretion system C-terminal sorting" evidence="7">
    <location>
        <begin position="1077"/>
        <end position="1146"/>
    </location>
</feature>